<dbReference type="InterPro" id="IPR015943">
    <property type="entry name" value="WD40/YVTN_repeat-like_dom_sf"/>
</dbReference>
<reference evidence="1" key="1">
    <citation type="submission" date="2021-10" db="EMBL/GenBank/DDBJ databases">
        <title>Tropical sea cucumber genome reveals ecological adaptation and Cuvierian tubules defense mechanism.</title>
        <authorList>
            <person name="Chen T."/>
        </authorList>
    </citation>
    <scope>NUCLEOTIDE SEQUENCE</scope>
    <source>
        <strain evidence="1">Nanhai2018</strain>
        <tissue evidence="1">Muscle</tissue>
    </source>
</reference>
<name>A0A9Q1BPX2_HOLLE</name>
<dbReference type="EMBL" id="JAIZAY010000013">
    <property type="protein sequence ID" value="KAJ8030626.1"/>
    <property type="molecule type" value="Genomic_DNA"/>
</dbReference>
<evidence type="ECO:0000313" key="1">
    <source>
        <dbReference type="EMBL" id="KAJ8030626.1"/>
    </source>
</evidence>
<proteinExistence type="predicted"/>
<keyword evidence="2" id="KW-1185">Reference proteome</keyword>
<dbReference type="InterPro" id="IPR042795">
    <property type="entry name" value="Wdr73"/>
</dbReference>
<dbReference type="GO" id="GO:0000922">
    <property type="term" value="C:spindle pole"/>
    <property type="evidence" value="ECO:0007669"/>
    <property type="project" value="TreeGrafter"/>
</dbReference>
<dbReference type="GO" id="GO:0005829">
    <property type="term" value="C:cytosol"/>
    <property type="evidence" value="ECO:0007669"/>
    <property type="project" value="TreeGrafter"/>
</dbReference>
<gene>
    <name evidence="1" type="ORF">HOLleu_27091</name>
</gene>
<protein>
    <submittedName>
        <fullName evidence="1">WD repeat-containing protein 73</fullName>
    </submittedName>
</protein>
<dbReference type="Gene3D" id="2.130.10.10">
    <property type="entry name" value="YVTN repeat-like/Quinoprotein amine dehydrogenase"/>
    <property type="match status" value="1"/>
</dbReference>
<organism evidence="1 2">
    <name type="scientific">Holothuria leucospilota</name>
    <name type="common">Black long sea cucumber</name>
    <name type="synonym">Mertensiothuria leucospilota</name>
    <dbReference type="NCBI Taxonomy" id="206669"/>
    <lineage>
        <taxon>Eukaryota</taxon>
        <taxon>Metazoa</taxon>
        <taxon>Echinodermata</taxon>
        <taxon>Eleutherozoa</taxon>
        <taxon>Echinozoa</taxon>
        <taxon>Holothuroidea</taxon>
        <taxon>Aspidochirotacea</taxon>
        <taxon>Aspidochirotida</taxon>
        <taxon>Holothuriidae</taxon>
        <taxon>Holothuria</taxon>
    </lineage>
</organism>
<comment type="caution">
    <text evidence="1">The sequence shown here is derived from an EMBL/GenBank/DDBJ whole genome shotgun (WGS) entry which is preliminary data.</text>
</comment>
<dbReference type="OrthoDB" id="9822052at2759"/>
<dbReference type="AlphaFoldDB" id="A0A9Q1BPX2"/>
<dbReference type="InterPro" id="IPR036322">
    <property type="entry name" value="WD40_repeat_dom_sf"/>
</dbReference>
<accession>A0A9Q1BPX2</accession>
<dbReference type="PANTHER" id="PTHR46947">
    <property type="entry name" value="WD REPEAT-CONTAINING PROTEIN 73"/>
    <property type="match status" value="1"/>
</dbReference>
<dbReference type="Proteomes" id="UP001152320">
    <property type="component" value="Chromosome 13"/>
</dbReference>
<evidence type="ECO:0000313" key="2">
    <source>
        <dbReference type="Proteomes" id="UP001152320"/>
    </source>
</evidence>
<dbReference type="PANTHER" id="PTHR46947:SF1">
    <property type="entry name" value="WD REPEAT-CONTAINING PROTEIN 73"/>
    <property type="match status" value="1"/>
</dbReference>
<dbReference type="GO" id="GO:0031122">
    <property type="term" value="P:cytoplasmic microtubule organization"/>
    <property type="evidence" value="ECO:0007669"/>
    <property type="project" value="TreeGrafter"/>
</dbReference>
<sequence>MKTVFCEVSLYPFITMQQDKLWIEELEAYRCPLIMGLIKCTRLLVTSSPSDTDKIILWDIKEDEDVITQLKTHQGWDNCVRIYDISSFEKEGCSSKLSEPIFVHDGHTSGSEVVLTTHIWHEQCPHTVLSAGNDGSMHAWDWIVT</sequence>
<dbReference type="SUPFAM" id="SSF50978">
    <property type="entry name" value="WD40 repeat-like"/>
    <property type="match status" value="1"/>
</dbReference>